<accession>A0A518H7I9</accession>
<keyword evidence="5" id="KW-0472">Membrane</keyword>
<evidence type="ECO:0000256" key="4">
    <source>
        <dbReference type="SAM" id="MobiDB-lite"/>
    </source>
</evidence>
<proteinExistence type="predicted"/>
<dbReference type="InterPro" id="IPR013740">
    <property type="entry name" value="Redoxin"/>
</dbReference>
<keyword evidence="2" id="KW-0201">Cytochrome c-type biogenesis</keyword>
<evidence type="ECO:0000313" key="7">
    <source>
        <dbReference type="EMBL" id="QDV36794.1"/>
    </source>
</evidence>
<keyword evidence="8" id="KW-1185">Reference proteome</keyword>
<protein>
    <submittedName>
        <fullName evidence="7">Thiol-disulfide oxidoreductase ResA</fullName>
    </submittedName>
</protein>
<dbReference type="CDD" id="cd02966">
    <property type="entry name" value="TlpA_like_family"/>
    <property type="match status" value="1"/>
</dbReference>
<evidence type="ECO:0000256" key="3">
    <source>
        <dbReference type="ARBA" id="ARBA00023284"/>
    </source>
</evidence>
<keyword evidence="5" id="KW-1133">Transmembrane helix</keyword>
<dbReference type="GO" id="GO:0017004">
    <property type="term" value="P:cytochrome complex assembly"/>
    <property type="evidence" value="ECO:0007669"/>
    <property type="project" value="UniProtKB-KW"/>
</dbReference>
<dbReference type="SUPFAM" id="SSF52833">
    <property type="entry name" value="Thioredoxin-like"/>
    <property type="match status" value="1"/>
</dbReference>
<evidence type="ECO:0000256" key="5">
    <source>
        <dbReference type="SAM" id="Phobius"/>
    </source>
</evidence>
<keyword evidence="3" id="KW-0676">Redox-active center</keyword>
<dbReference type="InterPro" id="IPR050553">
    <property type="entry name" value="Thioredoxin_ResA/DsbE_sf"/>
</dbReference>
<dbReference type="PANTHER" id="PTHR42852:SF13">
    <property type="entry name" value="PROTEIN DIPZ"/>
    <property type="match status" value="1"/>
</dbReference>
<dbReference type="InterPro" id="IPR017937">
    <property type="entry name" value="Thioredoxin_CS"/>
</dbReference>
<dbReference type="EMBL" id="CP036426">
    <property type="protein sequence ID" value="QDV36794.1"/>
    <property type="molecule type" value="Genomic_DNA"/>
</dbReference>
<dbReference type="InterPro" id="IPR036249">
    <property type="entry name" value="Thioredoxin-like_sf"/>
</dbReference>
<evidence type="ECO:0000256" key="2">
    <source>
        <dbReference type="ARBA" id="ARBA00022748"/>
    </source>
</evidence>
<dbReference type="InterPro" id="IPR013766">
    <property type="entry name" value="Thioredoxin_domain"/>
</dbReference>
<dbReference type="GO" id="GO:0016491">
    <property type="term" value="F:oxidoreductase activity"/>
    <property type="evidence" value="ECO:0007669"/>
    <property type="project" value="InterPro"/>
</dbReference>
<feature type="region of interest" description="Disordered" evidence="4">
    <location>
        <begin position="1"/>
        <end position="38"/>
    </location>
</feature>
<dbReference type="PANTHER" id="PTHR42852">
    <property type="entry name" value="THIOL:DISULFIDE INTERCHANGE PROTEIN DSBE"/>
    <property type="match status" value="1"/>
</dbReference>
<dbReference type="Pfam" id="PF08534">
    <property type="entry name" value="Redoxin"/>
    <property type="match status" value="1"/>
</dbReference>
<feature type="transmembrane region" description="Helical" evidence="5">
    <location>
        <begin position="42"/>
        <end position="61"/>
    </location>
</feature>
<dbReference type="OrthoDB" id="288837at2"/>
<evidence type="ECO:0000313" key="8">
    <source>
        <dbReference type="Proteomes" id="UP000317835"/>
    </source>
</evidence>
<dbReference type="KEGG" id="tpla:ElP_47230"/>
<dbReference type="PROSITE" id="PS00194">
    <property type="entry name" value="THIOREDOXIN_1"/>
    <property type="match status" value="1"/>
</dbReference>
<name>A0A518H7I9_9BACT</name>
<evidence type="ECO:0000256" key="1">
    <source>
        <dbReference type="ARBA" id="ARBA00004196"/>
    </source>
</evidence>
<dbReference type="PROSITE" id="PS51352">
    <property type="entry name" value="THIOREDOXIN_2"/>
    <property type="match status" value="1"/>
</dbReference>
<evidence type="ECO:0000259" key="6">
    <source>
        <dbReference type="PROSITE" id="PS51352"/>
    </source>
</evidence>
<comment type="subcellular location">
    <subcellularLocation>
        <location evidence="1">Cell envelope</location>
    </subcellularLocation>
</comment>
<dbReference type="Proteomes" id="UP000317835">
    <property type="component" value="Chromosome"/>
</dbReference>
<organism evidence="7 8">
    <name type="scientific">Tautonia plasticadhaerens</name>
    <dbReference type="NCBI Taxonomy" id="2527974"/>
    <lineage>
        <taxon>Bacteria</taxon>
        <taxon>Pseudomonadati</taxon>
        <taxon>Planctomycetota</taxon>
        <taxon>Planctomycetia</taxon>
        <taxon>Isosphaerales</taxon>
        <taxon>Isosphaeraceae</taxon>
        <taxon>Tautonia</taxon>
    </lineage>
</organism>
<dbReference type="RefSeq" id="WP_145273641.1">
    <property type="nucleotide sequence ID" value="NZ_CP036426.1"/>
</dbReference>
<sequence>MADHTHPEPNTPAGSPPSGLPGFLGRSTPDPTLPPPSEGASMGVRALLMALAVLVVGFFLYREIAVDAGEATGGSAASFDWKVVAPDGTPVNLEDYKGRPVLLNVWATWCGPCMMEMPSLIALADRPELKEADVAVLLVSTDGDLQPVQQFLSRTPTGNAEVLVAAEMPPKVFSTTGIPATFLISPDGTIVRREVGAMDWNTPEVVEELVGLADRG</sequence>
<dbReference type="GO" id="GO:0030313">
    <property type="term" value="C:cell envelope"/>
    <property type="evidence" value="ECO:0007669"/>
    <property type="project" value="UniProtKB-SubCell"/>
</dbReference>
<gene>
    <name evidence="7" type="primary">resA_10</name>
    <name evidence="7" type="ORF">ElP_47230</name>
</gene>
<keyword evidence="5" id="KW-0812">Transmembrane</keyword>
<dbReference type="AlphaFoldDB" id="A0A518H7I9"/>
<dbReference type="Gene3D" id="3.40.30.10">
    <property type="entry name" value="Glutaredoxin"/>
    <property type="match status" value="1"/>
</dbReference>
<feature type="domain" description="Thioredoxin" evidence="6">
    <location>
        <begin position="70"/>
        <end position="214"/>
    </location>
</feature>
<reference evidence="7 8" key="1">
    <citation type="submission" date="2019-02" db="EMBL/GenBank/DDBJ databases">
        <title>Deep-cultivation of Planctomycetes and their phenomic and genomic characterization uncovers novel biology.</title>
        <authorList>
            <person name="Wiegand S."/>
            <person name="Jogler M."/>
            <person name="Boedeker C."/>
            <person name="Pinto D."/>
            <person name="Vollmers J."/>
            <person name="Rivas-Marin E."/>
            <person name="Kohn T."/>
            <person name="Peeters S.H."/>
            <person name="Heuer A."/>
            <person name="Rast P."/>
            <person name="Oberbeckmann S."/>
            <person name="Bunk B."/>
            <person name="Jeske O."/>
            <person name="Meyerdierks A."/>
            <person name="Storesund J.E."/>
            <person name="Kallscheuer N."/>
            <person name="Luecker S."/>
            <person name="Lage O.M."/>
            <person name="Pohl T."/>
            <person name="Merkel B.J."/>
            <person name="Hornburger P."/>
            <person name="Mueller R.-W."/>
            <person name="Bruemmer F."/>
            <person name="Labrenz M."/>
            <person name="Spormann A.M."/>
            <person name="Op den Camp H."/>
            <person name="Overmann J."/>
            <person name="Amann R."/>
            <person name="Jetten M.S.M."/>
            <person name="Mascher T."/>
            <person name="Medema M.H."/>
            <person name="Devos D.P."/>
            <person name="Kaster A.-K."/>
            <person name="Ovreas L."/>
            <person name="Rohde M."/>
            <person name="Galperin M.Y."/>
            <person name="Jogler C."/>
        </authorList>
    </citation>
    <scope>NUCLEOTIDE SEQUENCE [LARGE SCALE GENOMIC DNA]</scope>
    <source>
        <strain evidence="7 8">ElP</strain>
    </source>
</reference>